<evidence type="ECO:0000256" key="7">
    <source>
        <dbReference type="ARBA" id="ARBA00022984"/>
    </source>
</evidence>
<gene>
    <name evidence="20" type="ORF">JZY06_00425</name>
</gene>
<keyword evidence="4" id="KW-0808">Transferase</keyword>
<comment type="subcellular location">
    <subcellularLocation>
        <location evidence="1">Membrane</location>
        <topology evidence="1">Multi-pass membrane protein</topology>
    </subcellularLocation>
</comment>
<feature type="transmembrane region" description="Helical" evidence="19">
    <location>
        <begin position="292"/>
        <end position="321"/>
    </location>
</feature>
<dbReference type="InterPro" id="IPR001182">
    <property type="entry name" value="FtsW/RodA"/>
</dbReference>
<dbReference type="Proteomes" id="UP000664332">
    <property type="component" value="Unassembled WGS sequence"/>
</dbReference>
<dbReference type="RefSeq" id="WP_207117513.1">
    <property type="nucleotide sequence ID" value="NZ_JAFLEQ010000003.1"/>
</dbReference>
<evidence type="ECO:0000256" key="1">
    <source>
        <dbReference type="ARBA" id="ARBA00004141"/>
    </source>
</evidence>
<keyword evidence="6" id="KW-0133">Cell shape</keyword>
<comment type="catalytic activity">
    <reaction evidence="16">
        <text>[GlcNAc-(1-&gt;4)-Mur2Ac(oyl-L-Ala-gamma-D-Glu-L-Lys-D-Ala-D-Ala)](n)-di-trans,octa-cis-undecaprenyl diphosphate + beta-D-GlcNAc-(1-&gt;4)-Mur2Ac(oyl-L-Ala-gamma-D-Glu-L-Lys-D-Ala-D-Ala)-di-trans,octa-cis-undecaprenyl diphosphate = [GlcNAc-(1-&gt;4)-Mur2Ac(oyl-L-Ala-gamma-D-Glu-L-Lys-D-Ala-D-Ala)](n+1)-di-trans,octa-cis-undecaprenyl diphosphate + di-trans,octa-cis-undecaprenyl diphosphate + H(+)</text>
        <dbReference type="Rhea" id="RHEA:23708"/>
        <dbReference type="Rhea" id="RHEA-COMP:9602"/>
        <dbReference type="Rhea" id="RHEA-COMP:9603"/>
        <dbReference type="ChEBI" id="CHEBI:15378"/>
        <dbReference type="ChEBI" id="CHEBI:58405"/>
        <dbReference type="ChEBI" id="CHEBI:60033"/>
        <dbReference type="ChEBI" id="CHEBI:78435"/>
        <dbReference type="EC" id="2.4.99.28"/>
    </reaction>
</comment>
<dbReference type="GO" id="GO:0009252">
    <property type="term" value="P:peptidoglycan biosynthetic process"/>
    <property type="evidence" value="ECO:0007669"/>
    <property type="project" value="UniProtKB-KW"/>
</dbReference>
<evidence type="ECO:0000256" key="6">
    <source>
        <dbReference type="ARBA" id="ARBA00022960"/>
    </source>
</evidence>
<keyword evidence="20" id="KW-0132">Cell division</keyword>
<keyword evidence="21" id="KW-1185">Reference proteome</keyword>
<evidence type="ECO:0000256" key="14">
    <source>
        <dbReference type="ARBA" id="ARBA00041418"/>
    </source>
</evidence>
<feature type="transmembrane region" description="Helical" evidence="19">
    <location>
        <begin position="100"/>
        <end position="118"/>
    </location>
</feature>
<evidence type="ECO:0000256" key="11">
    <source>
        <dbReference type="ARBA" id="ARBA00033270"/>
    </source>
</evidence>
<protein>
    <recommendedName>
        <fullName evidence="13">Probable peptidoglycan glycosyltransferase FtsW</fullName>
        <ecNumber evidence="15">2.4.99.28</ecNumber>
    </recommendedName>
    <alternativeName>
        <fullName evidence="14">Cell division protein FtsW</fullName>
    </alternativeName>
    <alternativeName>
        <fullName evidence="11">Cell wall polymerase</fullName>
    </alternativeName>
    <alternativeName>
        <fullName evidence="10">Peptidoglycan polymerase</fullName>
    </alternativeName>
</protein>
<dbReference type="AlphaFoldDB" id="A0A939IUE3"/>
<sequence>MTTRTAPSPRPAPPTSRGPGQRAGDILSRPLTDYFMILTCVMFLTFFGLVMVAAATIARAGAQGSVWSLALKQAALVGLGLVVMWIGLKLRPGFIRRMSLPFLLIAVALLLATLVKGIGGQEVGSQSWLTFGPFRLQASEVAKIAIAVWGASYLAKKQPDEHSAAQRYLRFAFASLLVFVLIIAQKDVGMAVVFITMVVFVLLLAGIGWRWIIGLGGMVVAVVAAYTISGGFRSDRLTVYVQALSGNFSETRSTAFQSYQGYLSLAEGGVTGVGIGQSRAKWFYLPEAQNDFIFAIIGEETGLVGAGVVAVVYTLLLIFGLRCALRQNDRYKALLAGALTLGVVSQAYINMAYVVGLLPVTGLQLPLISSGGSSTVITLGAMGLLANCARHEPEAIAAMQSGGRPALDRVLLLPEPWAAPPVGRARRSRGERTAEPLAGAPRRSGDTTSSPRQKVSSLGPTPRQRRQATKNRSAADTPRRVRETTTSRAHPGGAAAGGSGHRGRGRRSS</sequence>
<evidence type="ECO:0000256" key="16">
    <source>
        <dbReference type="ARBA" id="ARBA00049902"/>
    </source>
</evidence>
<comment type="caution">
    <text evidence="20">The sequence shown here is derived from an EMBL/GenBank/DDBJ whole genome shotgun (WGS) entry which is preliminary data.</text>
</comment>
<dbReference type="GO" id="GO:0051301">
    <property type="term" value="P:cell division"/>
    <property type="evidence" value="ECO:0007669"/>
    <property type="project" value="UniProtKB-KW"/>
</dbReference>
<reference evidence="20" key="1">
    <citation type="submission" date="2021-03" db="EMBL/GenBank/DDBJ databases">
        <authorList>
            <person name="Sun Q."/>
        </authorList>
    </citation>
    <scope>NUCLEOTIDE SEQUENCE</scope>
    <source>
        <strain evidence="20">CCM 8862</strain>
    </source>
</reference>
<evidence type="ECO:0000256" key="15">
    <source>
        <dbReference type="ARBA" id="ARBA00044770"/>
    </source>
</evidence>
<feature type="region of interest" description="Disordered" evidence="18">
    <location>
        <begin position="419"/>
        <end position="509"/>
    </location>
</feature>
<keyword evidence="20" id="KW-0131">Cell cycle</keyword>
<dbReference type="PROSITE" id="PS00428">
    <property type="entry name" value="FTSW_RODA_SPOVE"/>
    <property type="match status" value="1"/>
</dbReference>
<dbReference type="Pfam" id="PF01098">
    <property type="entry name" value="FTSW_RODA_SPOVE"/>
    <property type="match status" value="1"/>
</dbReference>
<evidence type="ECO:0000313" key="20">
    <source>
        <dbReference type="EMBL" id="MBN9643101.1"/>
    </source>
</evidence>
<feature type="compositionally biased region" description="Polar residues" evidence="18">
    <location>
        <begin position="446"/>
        <end position="459"/>
    </location>
</feature>
<keyword evidence="9 19" id="KW-0472">Membrane</keyword>
<evidence type="ECO:0000256" key="19">
    <source>
        <dbReference type="SAM" id="Phobius"/>
    </source>
</evidence>
<feature type="transmembrane region" description="Helical" evidence="19">
    <location>
        <begin position="190"/>
        <end position="207"/>
    </location>
</feature>
<evidence type="ECO:0000256" key="5">
    <source>
        <dbReference type="ARBA" id="ARBA00022692"/>
    </source>
</evidence>
<dbReference type="GO" id="GO:0032153">
    <property type="term" value="C:cell division site"/>
    <property type="evidence" value="ECO:0007669"/>
    <property type="project" value="TreeGrafter"/>
</dbReference>
<evidence type="ECO:0000256" key="10">
    <source>
        <dbReference type="ARBA" id="ARBA00032370"/>
    </source>
</evidence>
<dbReference type="PANTHER" id="PTHR30474">
    <property type="entry name" value="CELL CYCLE PROTEIN"/>
    <property type="match status" value="1"/>
</dbReference>
<feature type="transmembrane region" description="Helical" evidence="19">
    <location>
        <begin position="70"/>
        <end position="88"/>
    </location>
</feature>
<feature type="transmembrane region" description="Helical" evidence="19">
    <location>
        <begin position="138"/>
        <end position="155"/>
    </location>
</feature>
<dbReference type="GO" id="GO:0008955">
    <property type="term" value="F:peptidoglycan glycosyltransferase activity"/>
    <property type="evidence" value="ECO:0007669"/>
    <property type="project" value="UniProtKB-EC"/>
</dbReference>
<feature type="transmembrane region" description="Helical" evidence="19">
    <location>
        <begin position="34"/>
        <end position="58"/>
    </location>
</feature>
<evidence type="ECO:0000256" key="17">
    <source>
        <dbReference type="ARBA" id="ARBA00049966"/>
    </source>
</evidence>
<evidence type="ECO:0000256" key="2">
    <source>
        <dbReference type="ARBA" id="ARBA00004752"/>
    </source>
</evidence>
<feature type="transmembrane region" description="Helical" evidence="19">
    <location>
        <begin position="167"/>
        <end position="184"/>
    </location>
</feature>
<dbReference type="GO" id="GO:0008360">
    <property type="term" value="P:regulation of cell shape"/>
    <property type="evidence" value="ECO:0007669"/>
    <property type="project" value="UniProtKB-KW"/>
</dbReference>
<feature type="region of interest" description="Disordered" evidence="18">
    <location>
        <begin position="1"/>
        <end position="23"/>
    </location>
</feature>
<accession>A0A939IUE3</accession>
<evidence type="ECO:0000256" key="13">
    <source>
        <dbReference type="ARBA" id="ARBA00041185"/>
    </source>
</evidence>
<feature type="transmembrane region" description="Helical" evidence="19">
    <location>
        <begin position="212"/>
        <end position="232"/>
    </location>
</feature>
<organism evidence="20 21">
    <name type="scientific">Corynebacterium mendelii</name>
    <dbReference type="NCBI Taxonomy" id="2765362"/>
    <lineage>
        <taxon>Bacteria</taxon>
        <taxon>Bacillati</taxon>
        <taxon>Actinomycetota</taxon>
        <taxon>Actinomycetes</taxon>
        <taxon>Mycobacteriales</taxon>
        <taxon>Corynebacteriaceae</taxon>
        <taxon>Corynebacterium</taxon>
    </lineage>
</organism>
<dbReference type="EC" id="2.4.99.28" evidence="15"/>
<evidence type="ECO:0000256" key="4">
    <source>
        <dbReference type="ARBA" id="ARBA00022679"/>
    </source>
</evidence>
<feature type="transmembrane region" description="Helical" evidence="19">
    <location>
        <begin position="333"/>
        <end position="355"/>
    </location>
</feature>
<proteinExistence type="inferred from homology"/>
<evidence type="ECO:0000256" key="18">
    <source>
        <dbReference type="SAM" id="MobiDB-lite"/>
    </source>
</evidence>
<dbReference type="InterPro" id="IPR018365">
    <property type="entry name" value="Cell_cycle_FtsW-rel_CS"/>
</dbReference>
<dbReference type="EMBL" id="JAFLEQ010000003">
    <property type="protein sequence ID" value="MBN9643101.1"/>
    <property type="molecule type" value="Genomic_DNA"/>
</dbReference>
<evidence type="ECO:0000313" key="21">
    <source>
        <dbReference type="Proteomes" id="UP000664332"/>
    </source>
</evidence>
<dbReference type="GO" id="GO:0005886">
    <property type="term" value="C:plasma membrane"/>
    <property type="evidence" value="ECO:0007669"/>
    <property type="project" value="TreeGrafter"/>
</dbReference>
<feature type="transmembrane region" description="Helical" evidence="19">
    <location>
        <begin position="367"/>
        <end position="389"/>
    </location>
</feature>
<evidence type="ECO:0000256" key="8">
    <source>
        <dbReference type="ARBA" id="ARBA00022989"/>
    </source>
</evidence>
<keyword evidence="3" id="KW-0328">Glycosyltransferase</keyword>
<name>A0A939IUE3_9CORY</name>
<keyword evidence="5 19" id="KW-0812">Transmembrane</keyword>
<keyword evidence="8 19" id="KW-1133">Transmembrane helix</keyword>
<comment type="pathway">
    <text evidence="2">Cell wall biogenesis; peptidoglycan biosynthesis.</text>
</comment>
<dbReference type="PANTHER" id="PTHR30474:SF2">
    <property type="entry name" value="PEPTIDOGLYCAN GLYCOSYLTRANSFERASE FTSW-RELATED"/>
    <property type="match status" value="1"/>
</dbReference>
<evidence type="ECO:0000256" key="12">
    <source>
        <dbReference type="ARBA" id="ARBA00038053"/>
    </source>
</evidence>
<comment type="function">
    <text evidence="17">Peptidoglycan polymerase that is essential for cell division.</text>
</comment>
<keyword evidence="7" id="KW-0573">Peptidoglycan synthesis</keyword>
<evidence type="ECO:0000256" key="9">
    <source>
        <dbReference type="ARBA" id="ARBA00023136"/>
    </source>
</evidence>
<comment type="similarity">
    <text evidence="12">Belongs to the SEDS family. FtsW subfamily.</text>
</comment>
<evidence type="ECO:0000256" key="3">
    <source>
        <dbReference type="ARBA" id="ARBA00022676"/>
    </source>
</evidence>
<dbReference type="GO" id="GO:0015648">
    <property type="term" value="F:lipid-linked peptidoglycan transporter activity"/>
    <property type="evidence" value="ECO:0007669"/>
    <property type="project" value="TreeGrafter"/>
</dbReference>